<gene>
    <name evidence="2" type="ORF">HF394_04525</name>
</gene>
<dbReference type="AlphaFoldDB" id="A0A7H8Q8V1"/>
<keyword evidence="3" id="KW-1185">Reference proteome</keyword>
<keyword evidence="1" id="KW-1133">Transmembrane helix</keyword>
<protein>
    <submittedName>
        <fullName evidence="2">Protein BatD</fullName>
    </submittedName>
</protein>
<reference evidence="3" key="2">
    <citation type="submission" date="2020-06" db="EMBL/GenBank/DDBJ databases">
        <title>Isolation of Planomicrobium glaciei.</title>
        <authorList>
            <person name="Malisova L."/>
            <person name="Safrankova R."/>
            <person name="Jakubu V."/>
            <person name="Spanelova P."/>
        </authorList>
    </citation>
    <scope>NUCLEOTIDE SEQUENCE [LARGE SCALE GENOMIC DNA]</scope>
    <source>
        <strain evidence="3">NRL-ATB46093</strain>
    </source>
</reference>
<evidence type="ECO:0000313" key="2">
    <source>
        <dbReference type="EMBL" id="QKX49912.1"/>
    </source>
</evidence>
<organism evidence="2 3">
    <name type="scientific">Planococcus glaciei</name>
    <dbReference type="NCBI Taxonomy" id="459472"/>
    <lineage>
        <taxon>Bacteria</taxon>
        <taxon>Bacillati</taxon>
        <taxon>Bacillota</taxon>
        <taxon>Bacilli</taxon>
        <taxon>Bacillales</taxon>
        <taxon>Caryophanaceae</taxon>
        <taxon>Planococcus</taxon>
    </lineage>
</organism>
<dbReference type="EMBL" id="CP051177">
    <property type="protein sequence ID" value="QKX49912.1"/>
    <property type="molecule type" value="Genomic_DNA"/>
</dbReference>
<feature type="transmembrane region" description="Helical" evidence="1">
    <location>
        <begin position="7"/>
        <end position="29"/>
    </location>
</feature>
<feature type="transmembrane region" description="Helical" evidence="1">
    <location>
        <begin position="41"/>
        <end position="59"/>
    </location>
</feature>
<accession>A0A7H8Q8V1</accession>
<dbReference type="RefSeq" id="WP_036805126.1">
    <property type="nucleotide sequence ID" value="NZ_CP051177.1"/>
</dbReference>
<reference evidence="2 3" key="1">
    <citation type="submission" date="2020-04" db="EMBL/GenBank/DDBJ databases">
        <authorList>
            <person name="Pajer P."/>
            <person name="Broz P."/>
        </authorList>
    </citation>
    <scope>NUCLEOTIDE SEQUENCE [LARGE SCALE GENOMIC DNA]</scope>
    <source>
        <strain evidence="3">NRL-ATB46093</strain>
    </source>
</reference>
<keyword evidence="1" id="KW-0472">Membrane</keyword>
<sequence length="67" mass="7675">METFSKGVALFFFAAGIILLFLTLINYGIGFAAANWLNPPFWRLYLFLAVAGILAYILIRFRRREGE</sequence>
<dbReference type="Proteomes" id="UP000509222">
    <property type="component" value="Chromosome"/>
</dbReference>
<keyword evidence="1" id="KW-0812">Transmembrane</keyword>
<evidence type="ECO:0000256" key="1">
    <source>
        <dbReference type="SAM" id="Phobius"/>
    </source>
</evidence>
<evidence type="ECO:0000313" key="3">
    <source>
        <dbReference type="Proteomes" id="UP000509222"/>
    </source>
</evidence>
<proteinExistence type="predicted"/>
<name>A0A7H8Q8V1_9BACL</name>